<organism evidence="2 3">
    <name type="scientific">Fusarium venenatum</name>
    <dbReference type="NCBI Taxonomy" id="56646"/>
    <lineage>
        <taxon>Eukaryota</taxon>
        <taxon>Fungi</taxon>
        <taxon>Dikarya</taxon>
        <taxon>Ascomycota</taxon>
        <taxon>Pezizomycotina</taxon>
        <taxon>Sordariomycetes</taxon>
        <taxon>Hypocreomycetidae</taxon>
        <taxon>Hypocreales</taxon>
        <taxon>Nectriaceae</taxon>
        <taxon>Fusarium</taxon>
    </lineage>
</organism>
<protein>
    <submittedName>
        <fullName evidence="2">Uncharacterized protein</fullName>
    </submittedName>
</protein>
<dbReference type="Proteomes" id="UP000245910">
    <property type="component" value="Chromosome IIII"/>
</dbReference>
<name>A0A2L2SQ58_9HYPO</name>
<accession>A0A2L2SQ58</accession>
<sequence>MNIQASLKKFKKEDFSTGPGEVDERGARLWGMGHETGGEGGSRRSRDVRCAKRRTGKKGLEDSPGTEHY</sequence>
<evidence type="ECO:0000313" key="2">
    <source>
        <dbReference type="EMBL" id="CEI39020.1"/>
    </source>
</evidence>
<feature type="compositionally biased region" description="Basic and acidic residues" evidence="1">
    <location>
        <begin position="41"/>
        <end position="50"/>
    </location>
</feature>
<feature type="compositionally biased region" description="Basic and acidic residues" evidence="1">
    <location>
        <begin position="58"/>
        <end position="69"/>
    </location>
</feature>
<dbReference type="AlphaFoldDB" id="A0A2L2SQ58"/>
<evidence type="ECO:0000256" key="1">
    <source>
        <dbReference type="SAM" id="MobiDB-lite"/>
    </source>
</evidence>
<dbReference type="EMBL" id="LN649232">
    <property type="protein sequence ID" value="CEI39020.1"/>
    <property type="molecule type" value="Genomic_DNA"/>
</dbReference>
<proteinExistence type="predicted"/>
<evidence type="ECO:0000313" key="3">
    <source>
        <dbReference type="Proteomes" id="UP000245910"/>
    </source>
</evidence>
<feature type="region of interest" description="Disordered" evidence="1">
    <location>
        <begin position="1"/>
        <end position="69"/>
    </location>
</feature>
<reference evidence="3" key="1">
    <citation type="submission" date="2014-10" db="EMBL/GenBank/DDBJ databases">
        <authorList>
            <person name="King R."/>
        </authorList>
    </citation>
    <scope>NUCLEOTIDE SEQUENCE [LARGE SCALE GENOMIC DNA]</scope>
    <source>
        <strain evidence="3">A3/5</strain>
    </source>
</reference>
<keyword evidence="3" id="KW-1185">Reference proteome</keyword>